<dbReference type="Proteomes" id="UP000471435">
    <property type="component" value="Unassembled WGS sequence"/>
</dbReference>
<protein>
    <submittedName>
        <fullName evidence="1">AAA family ATPase</fullName>
    </submittedName>
</protein>
<dbReference type="RefSeq" id="WP_160730738.1">
    <property type="nucleotide sequence ID" value="NZ_WTYP01000002.1"/>
</dbReference>
<keyword evidence="2" id="KW-1185">Reference proteome</keyword>
<dbReference type="Pfam" id="PF13481">
    <property type="entry name" value="AAA_25"/>
    <property type="match status" value="1"/>
</dbReference>
<reference evidence="1 2" key="1">
    <citation type="submission" date="2019-12" db="EMBL/GenBank/DDBJ databases">
        <title>Genomic-based taxomic classification of the family Erythrobacteraceae.</title>
        <authorList>
            <person name="Xu L."/>
        </authorList>
    </citation>
    <scope>NUCLEOTIDE SEQUENCE [LARGE SCALE GENOMIC DNA]</scope>
    <source>
        <strain evidence="1 2">SW-109</strain>
    </source>
</reference>
<dbReference type="SUPFAM" id="SSF52540">
    <property type="entry name" value="P-loop containing nucleoside triphosphate hydrolases"/>
    <property type="match status" value="1"/>
</dbReference>
<proteinExistence type="predicted"/>
<dbReference type="EMBL" id="WTYP01000002">
    <property type="protein sequence ID" value="MXP47438.1"/>
    <property type="molecule type" value="Genomic_DNA"/>
</dbReference>
<dbReference type="AlphaFoldDB" id="A0A6I4V0T0"/>
<gene>
    <name evidence="1" type="ORF">GRI43_08595</name>
</gene>
<sequence length="493" mass="53702">MTQFTSSPVGEAERFWQAFGFDTFVDPNSGSLIGTIPKNTVALVANGNEQVEAQRRSLQAIGIFPLLWANAGPLQKVVLYALHSSVPVSAIRKHFDGRSTVYGPDDPITLPSGDYFQPNDWVDSASALSVLDTLQEFGAEPDAAETESTNLPPIVENSPLAAFSLAGMGAELERHAKEHTGLLGGAILFGQSTVIYAPPNAGKTLIVLHLLSEGVDRKTIRAQNVYYINADDSGRGVAEKVVLLDELQANTLVPGMSGFTTSRLSEAIAEMVTSDQCNDVIVIIDTLKKFVDLMDKAKSAGFGNLVRQFTLKGGTFVALAHTRKNGSPDGQPIYGGTSDIVEDFDAACLLVPLEERTSRNEKIVQFQFTKRRGPNDDEAYSYDDAKDLSYAERLASVKSVDAVEFDKYSEADAQRSDQQIIEAIRACLTDGVEQKMAISREAAARSGASRRAIINVLERYTGDDPAKHLWNYSIRERGAKVFFAHDWSEPDDP</sequence>
<dbReference type="Gene3D" id="3.40.50.300">
    <property type="entry name" value="P-loop containing nucleotide triphosphate hydrolases"/>
    <property type="match status" value="1"/>
</dbReference>
<evidence type="ECO:0000313" key="1">
    <source>
        <dbReference type="EMBL" id="MXP47438.1"/>
    </source>
</evidence>
<organism evidence="1 2">
    <name type="scientific">Pontixanthobacter luteolus</name>
    <dbReference type="NCBI Taxonomy" id="295089"/>
    <lineage>
        <taxon>Bacteria</taxon>
        <taxon>Pseudomonadati</taxon>
        <taxon>Pseudomonadota</taxon>
        <taxon>Alphaproteobacteria</taxon>
        <taxon>Sphingomonadales</taxon>
        <taxon>Erythrobacteraceae</taxon>
        <taxon>Pontixanthobacter</taxon>
    </lineage>
</organism>
<dbReference type="InterPro" id="IPR027417">
    <property type="entry name" value="P-loop_NTPase"/>
</dbReference>
<evidence type="ECO:0000313" key="2">
    <source>
        <dbReference type="Proteomes" id="UP000471435"/>
    </source>
</evidence>
<name>A0A6I4V0T0_9SPHN</name>
<comment type="caution">
    <text evidence="1">The sequence shown here is derived from an EMBL/GenBank/DDBJ whole genome shotgun (WGS) entry which is preliminary data.</text>
</comment>
<accession>A0A6I4V0T0</accession>
<dbReference type="OrthoDB" id="784829at2"/>